<accession>A0A0L1KFK9</accession>
<dbReference type="InterPro" id="IPR036286">
    <property type="entry name" value="LexA/Signal_pep-like_sf"/>
</dbReference>
<evidence type="ECO:0000313" key="2">
    <source>
        <dbReference type="EMBL" id="KNH02632.1"/>
    </source>
</evidence>
<dbReference type="CDD" id="cd06529">
    <property type="entry name" value="S24_LexA-like"/>
    <property type="match status" value="1"/>
</dbReference>
<sequence length="80" mass="8868">MAPTIGSNDQMLIDRSIDTLRIADQIWAFTFGGFGMVKRLRPRPDGSVAILSDNPNVPEDRAVDDELFIIGRVVAIVRKV</sequence>
<feature type="domain" description="Peptidase S24/S26A/S26B/S26C" evidence="1">
    <location>
        <begin position="1"/>
        <end position="74"/>
    </location>
</feature>
<dbReference type="Pfam" id="PF00717">
    <property type="entry name" value="Peptidase_S24"/>
    <property type="match status" value="1"/>
</dbReference>
<dbReference type="Gene3D" id="2.10.109.10">
    <property type="entry name" value="Umud Fragment, subunit A"/>
    <property type="match status" value="1"/>
</dbReference>
<dbReference type="EMBL" id="JYNE01000022">
    <property type="protein sequence ID" value="KNH02632.1"/>
    <property type="molecule type" value="Genomic_DNA"/>
</dbReference>
<gene>
    <name evidence="2" type="ORF">J121_416</name>
</gene>
<evidence type="ECO:0000259" key="1">
    <source>
        <dbReference type="Pfam" id="PF00717"/>
    </source>
</evidence>
<protein>
    <submittedName>
        <fullName evidence="2">Transcriptional regulator</fullName>
    </submittedName>
</protein>
<proteinExistence type="predicted"/>
<dbReference type="InterPro" id="IPR015927">
    <property type="entry name" value="Peptidase_S24_S26A/B/C"/>
</dbReference>
<comment type="caution">
    <text evidence="2">The sequence shown here is derived from an EMBL/GenBank/DDBJ whole genome shotgun (WGS) entry which is preliminary data.</text>
</comment>
<dbReference type="AlphaFoldDB" id="A0A0L1KFK9"/>
<dbReference type="Proteomes" id="UP000037446">
    <property type="component" value="Unassembled WGS sequence"/>
</dbReference>
<organism evidence="2 3">
    <name type="scientific">Qipengyuania citrea LAMA 915</name>
    <dbReference type="NCBI Taxonomy" id="1306953"/>
    <lineage>
        <taxon>Bacteria</taxon>
        <taxon>Pseudomonadati</taxon>
        <taxon>Pseudomonadota</taxon>
        <taxon>Alphaproteobacteria</taxon>
        <taxon>Sphingomonadales</taxon>
        <taxon>Erythrobacteraceae</taxon>
        <taxon>Qipengyuania</taxon>
    </lineage>
</organism>
<evidence type="ECO:0000313" key="3">
    <source>
        <dbReference type="Proteomes" id="UP000037446"/>
    </source>
</evidence>
<reference evidence="2" key="1">
    <citation type="submission" date="2015-02" db="EMBL/GenBank/DDBJ databases">
        <authorList>
            <person name="Chooi Y.-H."/>
        </authorList>
    </citation>
    <scope>NUCLEOTIDE SEQUENCE [LARGE SCALE GENOMIC DNA]</scope>
    <source>
        <strain evidence="2">LAMA 915</strain>
    </source>
</reference>
<dbReference type="PATRIC" id="fig|1306953.7.peg.419"/>
<dbReference type="InterPro" id="IPR039418">
    <property type="entry name" value="LexA-like"/>
</dbReference>
<dbReference type="SUPFAM" id="SSF51306">
    <property type="entry name" value="LexA/Signal peptidase"/>
    <property type="match status" value="1"/>
</dbReference>
<name>A0A0L1KFK9_9SPHN</name>